<comment type="similarity">
    <text evidence="1">Belongs to the methyltransferase superfamily. METL family.</text>
</comment>
<dbReference type="EMBL" id="JBCAWK010000010">
    <property type="protein sequence ID" value="KAK8847581.1"/>
    <property type="molecule type" value="Genomic_DNA"/>
</dbReference>
<name>A0AAW0YIH2_9TREE</name>
<dbReference type="GeneID" id="92182698"/>
<dbReference type="CDD" id="cd02440">
    <property type="entry name" value="AdoMet_MTases"/>
    <property type="match status" value="1"/>
</dbReference>
<feature type="region of interest" description="Disordered" evidence="4">
    <location>
        <begin position="279"/>
        <end position="306"/>
    </location>
</feature>
<dbReference type="RefSeq" id="XP_066801099.1">
    <property type="nucleotide sequence ID" value="XM_066948531.1"/>
</dbReference>
<dbReference type="GO" id="GO:0032259">
    <property type="term" value="P:methylation"/>
    <property type="evidence" value="ECO:0007669"/>
    <property type="project" value="UniProtKB-KW"/>
</dbReference>
<feature type="compositionally biased region" description="Low complexity" evidence="4">
    <location>
        <begin position="9"/>
        <end position="29"/>
    </location>
</feature>
<comment type="caution">
    <text evidence="5">The sequence shown here is derived from an EMBL/GenBank/DDBJ whole genome shotgun (WGS) entry which is preliminary data.</text>
</comment>
<evidence type="ECO:0000256" key="4">
    <source>
        <dbReference type="SAM" id="MobiDB-lite"/>
    </source>
</evidence>
<feature type="compositionally biased region" description="Low complexity" evidence="4">
    <location>
        <begin position="279"/>
        <end position="301"/>
    </location>
</feature>
<evidence type="ECO:0000313" key="5">
    <source>
        <dbReference type="EMBL" id="KAK8847581.1"/>
    </source>
</evidence>
<dbReference type="AlphaFoldDB" id="A0AAW0YIH2"/>
<dbReference type="PIRSF" id="PIRSF037755">
    <property type="entry name" value="Mettl2_prd"/>
    <property type="match status" value="1"/>
</dbReference>
<keyword evidence="2" id="KW-0489">Methyltransferase</keyword>
<feature type="compositionally biased region" description="Low complexity" evidence="4">
    <location>
        <begin position="222"/>
        <end position="239"/>
    </location>
</feature>
<proteinExistence type="inferred from homology"/>
<dbReference type="InterPro" id="IPR029063">
    <property type="entry name" value="SAM-dependent_MTases_sf"/>
</dbReference>
<dbReference type="KEGG" id="kne:92182698"/>
<gene>
    <name evidence="5" type="ORF">IAR55_005440</name>
</gene>
<sequence length="449" mass="49531">MSDLPLSSPPANAEASTSASANSPPLDTSILLSSEEISERRSVADKWLKPNGPPVGVTFGARLLKDEDDVFNHNAWDHVTLPDDFREKAEEIMELHRSSPVAENLREDYNGRPAHYWNKFYSQHEAGFFKDRGWLRLEFPELVACSEPDAGPKVVLEVGCGAGNTVFPLLLRNENPELVVHATDYSSAAVKVVQVNKMYPRPDHGKGVLHASVWDITSKPVSTPLQTDTTTSRSTSMLSSLQTDHTSSSLLASVSSTASAFLEQAASALSLNNNDIASSPSASSVTTSSTADSTASSETPTYSLPEGITPGSVDVISVIFVLSALHPKEWDQAIHNLYTALKPGGLLLIRDYGRHDLAQLRIRKNRLLDPETPNLYIRGDGTRVYFFEKEELEKLLTATPGGGEDGERMFAVEQLGEDRRLLVNRKERKQMYRIWLQVKARKLAQSFQR</sequence>
<feature type="region of interest" description="Disordered" evidence="4">
    <location>
        <begin position="1"/>
        <end position="29"/>
    </location>
</feature>
<dbReference type="GO" id="GO:0052735">
    <property type="term" value="F:tRNA (cytidine-3-)-methyltransferase activity"/>
    <property type="evidence" value="ECO:0007669"/>
    <property type="project" value="TreeGrafter"/>
</dbReference>
<protein>
    <recommendedName>
        <fullName evidence="7">Methyltransferase-like protein</fullName>
    </recommendedName>
</protein>
<evidence type="ECO:0000256" key="1">
    <source>
        <dbReference type="ARBA" id="ARBA00009725"/>
    </source>
</evidence>
<feature type="region of interest" description="Disordered" evidence="4">
    <location>
        <begin position="220"/>
        <end position="239"/>
    </location>
</feature>
<dbReference type="Gene3D" id="3.40.50.150">
    <property type="entry name" value="Vaccinia Virus protein VP39"/>
    <property type="match status" value="2"/>
</dbReference>
<reference evidence="5 6" key="1">
    <citation type="journal article" date="2024" name="bioRxiv">
        <title>Comparative genomics of Cryptococcus and Kwoniella reveals pathogenesis evolution and contrasting karyotype dynamics via intercentromeric recombination or chromosome fusion.</title>
        <authorList>
            <person name="Coelho M.A."/>
            <person name="David-Palma M."/>
            <person name="Shea T."/>
            <person name="Bowers K."/>
            <person name="McGinley-Smith S."/>
            <person name="Mohammad A.W."/>
            <person name="Gnirke A."/>
            <person name="Yurkov A.M."/>
            <person name="Nowrousian M."/>
            <person name="Sun S."/>
            <person name="Cuomo C.A."/>
            <person name="Heitman J."/>
        </authorList>
    </citation>
    <scope>NUCLEOTIDE SEQUENCE [LARGE SCALE GENOMIC DNA]</scope>
    <source>
        <strain evidence="5 6">CBS 13917</strain>
    </source>
</reference>
<keyword evidence="3" id="KW-0808">Transferase</keyword>
<dbReference type="Pfam" id="PF13489">
    <property type="entry name" value="Methyltransf_23"/>
    <property type="match status" value="1"/>
</dbReference>
<dbReference type="PANTHER" id="PTHR22809">
    <property type="entry name" value="METHYLTRANSFERASE-RELATED"/>
    <property type="match status" value="1"/>
</dbReference>
<dbReference type="SUPFAM" id="SSF53335">
    <property type="entry name" value="S-adenosyl-L-methionine-dependent methyltransferases"/>
    <property type="match status" value="1"/>
</dbReference>
<evidence type="ECO:0000313" key="6">
    <source>
        <dbReference type="Proteomes" id="UP001388673"/>
    </source>
</evidence>
<evidence type="ECO:0000256" key="3">
    <source>
        <dbReference type="ARBA" id="ARBA00022679"/>
    </source>
</evidence>
<evidence type="ECO:0000256" key="2">
    <source>
        <dbReference type="ARBA" id="ARBA00022603"/>
    </source>
</evidence>
<organism evidence="5 6">
    <name type="scientific">Kwoniella newhampshirensis</name>
    <dbReference type="NCBI Taxonomy" id="1651941"/>
    <lineage>
        <taxon>Eukaryota</taxon>
        <taxon>Fungi</taxon>
        <taxon>Dikarya</taxon>
        <taxon>Basidiomycota</taxon>
        <taxon>Agaricomycotina</taxon>
        <taxon>Tremellomycetes</taxon>
        <taxon>Tremellales</taxon>
        <taxon>Cryptococcaceae</taxon>
        <taxon>Kwoniella</taxon>
    </lineage>
</organism>
<dbReference type="PANTHER" id="PTHR22809:SF11">
    <property type="entry name" value="TRNA N(3)-METHYLCYTIDINE METHYLTRANSFERASE METTL2"/>
    <property type="match status" value="1"/>
</dbReference>
<accession>A0AAW0YIH2</accession>
<evidence type="ECO:0008006" key="7">
    <source>
        <dbReference type="Google" id="ProtNLM"/>
    </source>
</evidence>
<keyword evidence="6" id="KW-1185">Reference proteome</keyword>
<dbReference type="Proteomes" id="UP001388673">
    <property type="component" value="Unassembled WGS sequence"/>
</dbReference>
<dbReference type="InterPro" id="IPR026113">
    <property type="entry name" value="METTL2/6/8-like"/>
</dbReference>